<name>A0A1I0BVW0_9BACI</name>
<dbReference type="AlphaFoldDB" id="A0A1I0BVW0"/>
<dbReference type="Proteomes" id="UP000198618">
    <property type="component" value="Unassembled WGS sequence"/>
</dbReference>
<accession>A0A1I0BVW0</accession>
<evidence type="ECO:0000313" key="1">
    <source>
        <dbReference type="EMBL" id="SET11236.1"/>
    </source>
</evidence>
<reference evidence="1 2" key="1">
    <citation type="submission" date="2016-10" db="EMBL/GenBank/DDBJ databases">
        <authorList>
            <person name="de Groot N.N."/>
        </authorList>
    </citation>
    <scope>NUCLEOTIDE SEQUENCE [LARGE SCALE GENOMIC DNA]</scope>
    <source>
        <strain evidence="1 2">IBRC-M 10780</strain>
    </source>
</reference>
<gene>
    <name evidence="1" type="ORF">SAMN05216389_105211</name>
</gene>
<organism evidence="1 2">
    <name type="scientific">Oceanobacillus limi</name>
    <dbReference type="NCBI Taxonomy" id="930131"/>
    <lineage>
        <taxon>Bacteria</taxon>
        <taxon>Bacillati</taxon>
        <taxon>Bacillota</taxon>
        <taxon>Bacilli</taxon>
        <taxon>Bacillales</taxon>
        <taxon>Bacillaceae</taxon>
        <taxon>Oceanobacillus</taxon>
    </lineage>
</organism>
<keyword evidence="2" id="KW-1185">Reference proteome</keyword>
<protein>
    <submittedName>
        <fullName evidence="1">Uncharacterized protein</fullName>
    </submittedName>
</protein>
<proteinExistence type="predicted"/>
<evidence type="ECO:0000313" key="2">
    <source>
        <dbReference type="Proteomes" id="UP000198618"/>
    </source>
</evidence>
<sequence>MQIYILHKTPENLVIGSRYSQCHDESMEEHVPPSPPIHNVGGFFVFLFGSTSNVGVGVHTPIPYPT</sequence>
<dbReference type="EMBL" id="FOHE01000005">
    <property type="protein sequence ID" value="SET11236.1"/>
    <property type="molecule type" value="Genomic_DNA"/>
</dbReference>